<dbReference type="SUPFAM" id="SSF56281">
    <property type="entry name" value="Metallo-hydrolase/oxidoreductase"/>
    <property type="match status" value="1"/>
</dbReference>
<gene>
    <name evidence="1" type="ORF">E8M12_15245</name>
</gene>
<keyword evidence="2" id="KW-1185">Reference proteome</keyword>
<dbReference type="InterPro" id="IPR025638">
    <property type="entry name" value="DUF4336"/>
</dbReference>
<proteinExistence type="predicted"/>
<reference evidence="1 2" key="1">
    <citation type="submission" date="2019-04" db="EMBL/GenBank/DDBJ databases">
        <title>Thalassotalea guangxiensis sp. nov., isolated from sediment of the coastal wetland.</title>
        <authorList>
            <person name="Zheng S."/>
            <person name="Zhang D."/>
        </authorList>
    </citation>
    <scope>NUCLEOTIDE SEQUENCE [LARGE SCALE GENOMIC DNA]</scope>
    <source>
        <strain evidence="1 2">ZS-4</strain>
    </source>
</reference>
<dbReference type="InterPro" id="IPR036866">
    <property type="entry name" value="RibonucZ/Hydroxyglut_hydro"/>
</dbReference>
<dbReference type="AlphaFoldDB" id="A0A4U1B2K9"/>
<evidence type="ECO:0000313" key="2">
    <source>
        <dbReference type="Proteomes" id="UP000307999"/>
    </source>
</evidence>
<dbReference type="RefSeq" id="WP_136737127.1">
    <property type="nucleotide sequence ID" value="NZ_SWDB01000039.1"/>
</dbReference>
<protein>
    <recommendedName>
        <fullName evidence="3">DUF4336 domain-containing protein</fullName>
    </recommendedName>
</protein>
<dbReference type="EMBL" id="SWDB01000039">
    <property type="protein sequence ID" value="TKB43348.1"/>
    <property type="molecule type" value="Genomic_DNA"/>
</dbReference>
<dbReference type="Proteomes" id="UP000307999">
    <property type="component" value="Unassembled WGS sequence"/>
</dbReference>
<dbReference type="PANTHER" id="PTHR33835">
    <property type="entry name" value="YALI0C07656P"/>
    <property type="match status" value="1"/>
</dbReference>
<comment type="caution">
    <text evidence="1">The sequence shown here is derived from an EMBL/GenBank/DDBJ whole genome shotgun (WGS) entry which is preliminary data.</text>
</comment>
<accession>A0A4U1B2K9</accession>
<dbReference type="OrthoDB" id="450111at2"/>
<evidence type="ECO:0008006" key="3">
    <source>
        <dbReference type="Google" id="ProtNLM"/>
    </source>
</evidence>
<organism evidence="1 2">
    <name type="scientific">Thalassotalea mangrovi</name>
    <dbReference type="NCBI Taxonomy" id="2572245"/>
    <lineage>
        <taxon>Bacteria</taxon>
        <taxon>Pseudomonadati</taxon>
        <taxon>Pseudomonadota</taxon>
        <taxon>Gammaproteobacteria</taxon>
        <taxon>Alteromonadales</taxon>
        <taxon>Colwelliaceae</taxon>
        <taxon>Thalassotalea</taxon>
    </lineage>
</organism>
<dbReference type="PANTHER" id="PTHR33835:SF1">
    <property type="entry name" value="METALLO-BETA-LACTAMASE DOMAIN-CONTAINING PROTEIN"/>
    <property type="match status" value="1"/>
</dbReference>
<evidence type="ECO:0000313" key="1">
    <source>
        <dbReference type="EMBL" id="TKB43348.1"/>
    </source>
</evidence>
<name>A0A4U1B2K9_9GAMM</name>
<sequence length="219" mass="24859">MAIIKTGDSQLLIYSPVFLTDSVRQSLADLGTVSWIVAPNKLHNQAVMDYIKEYPDAEVYAAPGLKERCPDIGIDKVLQGYQANFLTPDIDMITTDGNCFFSEVMLLHKPSKTLIVADFIENMTKSTSSMLWFFKLFGVREKPMSSPEFRLYTTDSQKAQEVLELVDSWDFEKIFLCHGDLITANAAGVFNRVCEKFLDQIEHRSQMSKRILAQLSKLQ</sequence>